<dbReference type="Proteomes" id="UP000243525">
    <property type="component" value="Unassembled WGS sequence"/>
</dbReference>
<keyword evidence="1" id="KW-0812">Transmembrane</keyword>
<reference evidence="2 3" key="1">
    <citation type="submission" date="2018-04" db="EMBL/GenBank/DDBJ databases">
        <title>Genomic Encyclopedia of Archaeal and Bacterial Type Strains, Phase II (KMG-II): from individual species to whole genera.</title>
        <authorList>
            <person name="Goeker M."/>
        </authorList>
    </citation>
    <scope>NUCLEOTIDE SEQUENCE [LARGE SCALE GENOMIC DNA]</scope>
    <source>
        <strain evidence="2 3">DSM 28823</strain>
    </source>
</reference>
<dbReference type="RefSeq" id="WP_146161536.1">
    <property type="nucleotide sequence ID" value="NZ_OY782574.1"/>
</dbReference>
<evidence type="ECO:0000256" key="1">
    <source>
        <dbReference type="SAM" id="Phobius"/>
    </source>
</evidence>
<gene>
    <name evidence="2" type="ORF">C8N47_11664</name>
</gene>
<proteinExistence type="predicted"/>
<evidence type="ECO:0000313" key="3">
    <source>
        <dbReference type="Proteomes" id="UP000243525"/>
    </source>
</evidence>
<organism evidence="2 3">
    <name type="scientific">Mangrovibacterium marinum</name>
    <dbReference type="NCBI Taxonomy" id="1639118"/>
    <lineage>
        <taxon>Bacteria</taxon>
        <taxon>Pseudomonadati</taxon>
        <taxon>Bacteroidota</taxon>
        <taxon>Bacteroidia</taxon>
        <taxon>Marinilabiliales</taxon>
        <taxon>Prolixibacteraceae</taxon>
        <taxon>Mangrovibacterium</taxon>
    </lineage>
</organism>
<comment type="caution">
    <text evidence="2">The sequence shown here is derived from an EMBL/GenBank/DDBJ whole genome shotgun (WGS) entry which is preliminary data.</text>
</comment>
<feature type="transmembrane region" description="Helical" evidence="1">
    <location>
        <begin position="6"/>
        <end position="25"/>
    </location>
</feature>
<evidence type="ECO:0000313" key="2">
    <source>
        <dbReference type="EMBL" id="PTN07539.1"/>
    </source>
</evidence>
<dbReference type="EMBL" id="QAAD01000016">
    <property type="protein sequence ID" value="PTN07539.1"/>
    <property type="molecule type" value="Genomic_DNA"/>
</dbReference>
<sequence length="122" mass="13505">MFLIGLTGSAIPYLIFLGIVVVFTLGTNTEVLNKKCMPPIKSDMHLTYAEQIPQQAVTADFNYTEHHSFQNRLVDQPDHCRINDTAVPHWTTVIRRSYASSTAPYSSAVCASYFGLSPPVVA</sequence>
<protein>
    <submittedName>
        <fullName evidence="2">Uncharacterized protein</fullName>
    </submittedName>
</protein>
<accession>A0A2T5BZ65</accession>
<keyword evidence="3" id="KW-1185">Reference proteome</keyword>
<keyword evidence="1" id="KW-0472">Membrane</keyword>
<keyword evidence="1" id="KW-1133">Transmembrane helix</keyword>
<name>A0A2T5BZ65_9BACT</name>
<dbReference type="AlphaFoldDB" id="A0A2T5BZ65"/>